<dbReference type="InterPro" id="IPR000863">
    <property type="entry name" value="Sulfotransferase_dom"/>
</dbReference>
<dbReference type="SUPFAM" id="SSF52540">
    <property type="entry name" value="P-loop containing nucleoside triphosphate hydrolases"/>
    <property type="match status" value="1"/>
</dbReference>
<keyword evidence="2" id="KW-0325">Glycoprotein</keyword>
<feature type="domain" description="Sulfotransferase" evidence="3">
    <location>
        <begin position="17"/>
        <end position="268"/>
    </location>
</feature>
<evidence type="ECO:0000313" key="5">
    <source>
        <dbReference type="Proteomes" id="UP000470771"/>
    </source>
</evidence>
<evidence type="ECO:0000259" key="3">
    <source>
        <dbReference type="Pfam" id="PF00685"/>
    </source>
</evidence>
<keyword evidence="1" id="KW-0808">Transferase</keyword>
<dbReference type="AlphaFoldDB" id="A0A6N9NL09"/>
<dbReference type="Gene3D" id="3.40.50.300">
    <property type="entry name" value="P-loop containing nucleotide triphosphate hydrolases"/>
    <property type="match status" value="1"/>
</dbReference>
<organism evidence="4 5">
    <name type="scientific">Acidiluteibacter ferrifornacis</name>
    <dbReference type="NCBI Taxonomy" id="2692424"/>
    <lineage>
        <taxon>Bacteria</taxon>
        <taxon>Pseudomonadati</taxon>
        <taxon>Bacteroidota</taxon>
        <taxon>Flavobacteriia</taxon>
        <taxon>Flavobacteriales</taxon>
        <taxon>Cryomorphaceae</taxon>
        <taxon>Acidiluteibacter</taxon>
    </lineage>
</organism>
<protein>
    <recommendedName>
        <fullName evidence="3">Sulfotransferase domain-containing protein</fullName>
    </recommendedName>
</protein>
<dbReference type="Pfam" id="PF00685">
    <property type="entry name" value="Sulfotransfer_1"/>
    <property type="match status" value="1"/>
</dbReference>
<proteinExistence type="predicted"/>
<dbReference type="RefSeq" id="WP_160633113.1">
    <property type="nucleotide sequence ID" value="NZ_WWNE01000006.1"/>
</dbReference>
<dbReference type="PANTHER" id="PTHR10605">
    <property type="entry name" value="HEPARAN SULFATE SULFOTRANSFERASE"/>
    <property type="match status" value="1"/>
</dbReference>
<evidence type="ECO:0000256" key="2">
    <source>
        <dbReference type="ARBA" id="ARBA00023180"/>
    </source>
</evidence>
<sequence length="341" mass="40003">MSIRFRNSDNHINFIGIGAQKSGTSWLYARLNELEEFSLPPIKELHYFDRFSTVYGKSNLLQEASLQKRLINLKWTKTALNVLFKNRKDSRKFRWLIKWYFSNYNESWYLSLFDNCKGITGEISPSYAAIDKDGIKRMHDLVPHVKIIFIIRNPIERAWSQYRSFISEREPLDKEWDRYKSSLSVKGSNSLIDSIGTLEDEKIIQFLNHDFQHLRSSYIQTLENYVKYYKKEQILIGFFDAIEEQPKQFLKEIVGFVGGNEKMVTRLTNLDLKTNVSYSTVAPEKISLFLKKKYQSLIAELSDKFGGYCSKWYIDNYETDSSTIEVSPILKCTLNLNSVEL</sequence>
<accession>A0A6N9NL09</accession>
<evidence type="ECO:0000256" key="1">
    <source>
        <dbReference type="ARBA" id="ARBA00022679"/>
    </source>
</evidence>
<dbReference type="EMBL" id="WWNE01000006">
    <property type="protein sequence ID" value="NBG66171.1"/>
    <property type="molecule type" value="Genomic_DNA"/>
</dbReference>
<dbReference type="GO" id="GO:0008146">
    <property type="term" value="F:sulfotransferase activity"/>
    <property type="evidence" value="ECO:0007669"/>
    <property type="project" value="InterPro"/>
</dbReference>
<dbReference type="InterPro" id="IPR037359">
    <property type="entry name" value="NST/OST"/>
</dbReference>
<dbReference type="PANTHER" id="PTHR10605:SF56">
    <property type="entry name" value="BIFUNCTIONAL HEPARAN SULFATE N-DEACETYLASE_N-SULFOTRANSFERASE"/>
    <property type="match status" value="1"/>
</dbReference>
<name>A0A6N9NL09_9FLAO</name>
<dbReference type="Proteomes" id="UP000470771">
    <property type="component" value="Unassembled WGS sequence"/>
</dbReference>
<evidence type="ECO:0000313" key="4">
    <source>
        <dbReference type="EMBL" id="NBG66171.1"/>
    </source>
</evidence>
<gene>
    <name evidence="4" type="ORF">GQN54_08565</name>
</gene>
<comment type="caution">
    <text evidence="4">The sequence shown here is derived from an EMBL/GenBank/DDBJ whole genome shotgun (WGS) entry which is preliminary data.</text>
</comment>
<dbReference type="InterPro" id="IPR027417">
    <property type="entry name" value="P-loop_NTPase"/>
</dbReference>
<keyword evidence="5" id="KW-1185">Reference proteome</keyword>
<reference evidence="4 5" key="1">
    <citation type="submission" date="2019-12" db="EMBL/GenBank/DDBJ databases">
        <authorList>
            <person name="Zhao J."/>
        </authorList>
    </citation>
    <scope>NUCLEOTIDE SEQUENCE [LARGE SCALE GENOMIC DNA]</scope>
    <source>
        <strain evidence="4 5">S-15</strain>
    </source>
</reference>